<protein>
    <recommendedName>
        <fullName evidence="7">HECT domain-containing protein</fullName>
    </recommendedName>
</protein>
<dbReference type="AlphaFoldDB" id="A0AAV6HJW5"/>
<dbReference type="SUPFAM" id="SSF50985">
    <property type="entry name" value="RCC1/BLIP-II"/>
    <property type="match status" value="1"/>
</dbReference>
<feature type="region of interest" description="Disordered" evidence="6">
    <location>
        <begin position="1"/>
        <end position="23"/>
    </location>
</feature>
<accession>A0AAV6HJW5</accession>
<dbReference type="Gene3D" id="3.30.2160.10">
    <property type="entry name" value="Hect, E3 ligase catalytic domain"/>
    <property type="match status" value="1"/>
</dbReference>
<dbReference type="InterPro" id="IPR058923">
    <property type="entry name" value="RCC1-like_dom"/>
</dbReference>
<evidence type="ECO:0000256" key="5">
    <source>
        <dbReference type="PROSITE-ProRule" id="PRU00235"/>
    </source>
</evidence>
<name>A0AAV6HJW5_9TELE</name>
<feature type="repeat" description="RCC1" evidence="5">
    <location>
        <begin position="155"/>
        <end position="207"/>
    </location>
</feature>
<organism evidence="8 9">
    <name type="scientific">Alosa alosa</name>
    <name type="common">allis shad</name>
    <dbReference type="NCBI Taxonomy" id="278164"/>
    <lineage>
        <taxon>Eukaryota</taxon>
        <taxon>Metazoa</taxon>
        <taxon>Chordata</taxon>
        <taxon>Craniata</taxon>
        <taxon>Vertebrata</taxon>
        <taxon>Euteleostomi</taxon>
        <taxon>Actinopterygii</taxon>
        <taxon>Neopterygii</taxon>
        <taxon>Teleostei</taxon>
        <taxon>Clupei</taxon>
        <taxon>Clupeiformes</taxon>
        <taxon>Clupeoidei</taxon>
        <taxon>Clupeidae</taxon>
        <taxon>Alosa</taxon>
    </lineage>
</organism>
<dbReference type="CDD" id="cd00078">
    <property type="entry name" value="HECTc"/>
    <property type="match status" value="1"/>
</dbReference>
<dbReference type="Proteomes" id="UP000823561">
    <property type="component" value="Chromosome 1"/>
</dbReference>
<dbReference type="PANTHER" id="PTHR45622">
    <property type="entry name" value="UBIQUITIN-PROTEIN LIGASE E3A-RELATED"/>
    <property type="match status" value="1"/>
</dbReference>
<dbReference type="Gene3D" id="2.130.10.30">
    <property type="entry name" value="Regulator of chromosome condensation 1/beta-lactamase-inhibitor protein II"/>
    <property type="match status" value="2"/>
</dbReference>
<feature type="active site" description="Glycyl thioester intermediate" evidence="4">
    <location>
        <position position="988"/>
    </location>
</feature>
<evidence type="ECO:0000256" key="6">
    <source>
        <dbReference type="SAM" id="MobiDB-lite"/>
    </source>
</evidence>
<sequence length="1020" mass="113395">MFCWGDGSRGQLGSPPSKDFRSFHEPQPVVFGPGPISEVSCGEQHTIFLTADGRVLSYGRNNKGQLGRGKNKDSKVVDGLAGVAAVACGQEHCLALCASGEVYSWGCDDEGQLGIGSQQSKMSQPRWVSIQSPRPILITQVACGNIHSLALSTGGEVFSWGKNSHGQLGLGKAVDIQATPFLVCALLGVPVTQISAGGAHTLALTLQGLVYCCGANSAGQLGLKRVDERGRFGICSVPALRLLDIKVICCGEAHTAVLTKNGDVYTFGEGAQGQLGHSSTANELLPKRVEGLDGPASQIACGSHHTMVLGSCNRLWAFGSGVKGQLGNGRSESSTQPTMVELTRAGVEPRALPDFKISAGWNSNFVFFPPEQATSELQPVGKLNQAQLQTWLTKPSSGQNPAEAERIFTQFSSCSRLVGSFTKDIDSQAMMSSNSVRVDLHAASEAFDKLLQVAWIRKAIDIKPVVEHLCVFSSAMKAADIFLLLPVCPLLQEDQNVINLVLPLAVAITNLGDSVMETLQGWWGSMGKGMMSKHILVWKHALSFLLRANLLHHYNPGVKATLKVLKSLHRANKKAKKSLQVSISEFYIEELGQNPIMLQQDVTLWRQIKWSQVQEVPLTPAIFCRFPFLLDLKSKVLIFHYDASVTQTTHHFIHQQVLNGGEASQFFTGEAPTPVLKLKIRRTHLLEDTFRQLAASDHDNFQKQLHVQFVDESKLTLVNQKDFFLHTFDELMAPDFGMFMFDDTKTLVWFPPQPKHEAKTYFLFGILCGLALNNNNIVHLPFPLAMFKKLLGTKVTLEDLTEFSPVVGESLRYILYDYIDDDIDNLDMTYSITWGDIKVELDPKEEGKPVTSKNKKEFVQAYVDYTLNKSVEKVFEEFKRGFFKVCARDVVELFHPEELRGVMVGKEDYDWDTLKRNTMYEGGYHGNHPVIKMFWEVFGELSHDQKKAFLLFLTGCGRVPILGMDQIQMIIRVRHKSSQNHFPESLTCHGILYLPMYQSKERLQTQLTEALKHNRGFWKE</sequence>
<feature type="domain" description="HECT" evidence="7">
    <location>
        <begin position="697"/>
        <end position="1017"/>
    </location>
</feature>
<dbReference type="PROSITE" id="PS50237">
    <property type="entry name" value="HECT"/>
    <property type="match status" value="1"/>
</dbReference>
<dbReference type="FunFam" id="3.30.2410.10:FF:000003">
    <property type="entry name" value="probable E3 ubiquitin-protein ligase HERC4 isoform X1"/>
    <property type="match status" value="1"/>
</dbReference>
<keyword evidence="2" id="KW-0677">Repeat</keyword>
<dbReference type="Gene3D" id="3.30.2410.10">
    <property type="entry name" value="Hect, E3 ligase catalytic domain"/>
    <property type="match status" value="1"/>
</dbReference>
<dbReference type="SMART" id="SM00119">
    <property type="entry name" value="HECTc"/>
    <property type="match status" value="1"/>
</dbReference>
<dbReference type="Pfam" id="PF13540">
    <property type="entry name" value="RCC1_2"/>
    <property type="match status" value="1"/>
</dbReference>
<evidence type="ECO:0000256" key="2">
    <source>
        <dbReference type="ARBA" id="ARBA00022737"/>
    </source>
</evidence>
<feature type="repeat" description="RCC1" evidence="5">
    <location>
        <begin position="53"/>
        <end position="99"/>
    </location>
</feature>
<feature type="repeat" description="RCC1" evidence="5">
    <location>
        <begin position="208"/>
        <end position="261"/>
    </location>
</feature>
<comment type="caution">
    <text evidence="8">The sequence shown here is derived from an EMBL/GenBank/DDBJ whole genome shotgun (WGS) entry which is preliminary data.</text>
</comment>
<dbReference type="Gene3D" id="3.90.1750.10">
    <property type="entry name" value="Hect, E3 ligase catalytic domains"/>
    <property type="match status" value="1"/>
</dbReference>
<dbReference type="Pfam" id="PF25390">
    <property type="entry name" value="WD40_RLD"/>
    <property type="match status" value="1"/>
</dbReference>
<dbReference type="InterPro" id="IPR000408">
    <property type="entry name" value="Reg_chr_condens"/>
</dbReference>
<evidence type="ECO:0000256" key="4">
    <source>
        <dbReference type="PROSITE-ProRule" id="PRU00104"/>
    </source>
</evidence>
<dbReference type="Pfam" id="PF00632">
    <property type="entry name" value="HECT"/>
    <property type="match status" value="1"/>
</dbReference>
<keyword evidence="9" id="KW-1185">Reference proteome</keyword>
<evidence type="ECO:0000259" key="7">
    <source>
        <dbReference type="PROSITE" id="PS50237"/>
    </source>
</evidence>
<dbReference type="InterPro" id="IPR000569">
    <property type="entry name" value="HECT_dom"/>
</dbReference>
<dbReference type="InterPro" id="IPR035983">
    <property type="entry name" value="Hect_E3_ubiquitin_ligase"/>
</dbReference>
<evidence type="ECO:0000313" key="9">
    <source>
        <dbReference type="Proteomes" id="UP000823561"/>
    </source>
</evidence>
<dbReference type="InterPro" id="IPR009091">
    <property type="entry name" value="RCC1/BLIP-II"/>
</dbReference>
<feature type="repeat" description="RCC1" evidence="5">
    <location>
        <begin position="313"/>
        <end position="370"/>
    </location>
</feature>
<dbReference type="PROSITE" id="PS00626">
    <property type="entry name" value="RCC1_2"/>
    <property type="match status" value="3"/>
</dbReference>
<feature type="repeat" description="RCC1" evidence="5">
    <location>
        <begin position="1"/>
        <end position="52"/>
    </location>
</feature>
<evidence type="ECO:0000313" key="8">
    <source>
        <dbReference type="EMBL" id="KAG5285757.1"/>
    </source>
</evidence>
<evidence type="ECO:0000256" key="1">
    <source>
        <dbReference type="ARBA" id="ARBA00022679"/>
    </source>
</evidence>
<dbReference type="InterPro" id="IPR051709">
    <property type="entry name" value="Ub-ligase/GTPase-reg"/>
</dbReference>
<reference evidence="8 9" key="1">
    <citation type="submission" date="2020-10" db="EMBL/GenBank/DDBJ databases">
        <title>Chromosome-scale genome assembly of the Allis shad, Alosa alosa.</title>
        <authorList>
            <person name="Margot Z."/>
            <person name="Christophe K."/>
            <person name="Cabau C."/>
            <person name="Louis A."/>
            <person name="Berthelot C."/>
            <person name="Parey E."/>
            <person name="Roest Crollius H."/>
            <person name="Montfort J."/>
            <person name="Robinson-Rechavi M."/>
            <person name="Bucao C."/>
            <person name="Bouchez O."/>
            <person name="Gislard M."/>
            <person name="Lluch J."/>
            <person name="Milhes M."/>
            <person name="Lampietro C."/>
            <person name="Lopez Roques C."/>
            <person name="Donnadieu C."/>
            <person name="Braasch I."/>
            <person name="Desvignes T."/>
            <person name="Postlethwait J."/>
            <person name="Bobe J."/>
            <person name="Guiguen Y."/>
        </authorList>
    </citation>
    <scope>NUCLEOTIDE SEQUENCE [LARGE SCALE GENOMIC DNA]</scope>
    <source>
        <strain evidence="8">M-15738</strain>
        <tissue evidence="8">Blood</tissue>
    </source>
</reference>
<dbReference type="EMBL" id="JADWDJ010000001">
    <property type="protein sequence ID" value="KAG5285757.1"/>
    <property type="molecule type" value="Genomic_DNA"/>
</dbReference>
<proteinExistence type="predicted"/>
<gene>
    <name evidence="8" type="ORF">AALO_G00007110</name>
</gene>
<dbReference type="PRINTS" id="PR00633">
    <property type="entry name" value="RCCNDNSATION"/>
</dbReference>
<evidence type="ECO:0000256" key="3">
    <source>
        <dbReference type="ARBA" id="ARBA00022786"/>
    </source>
</evidence>
<dbReference type="GO" id="GO:0004842">
    <property type="term" value="F:ubiquitin-protein transferase activity"/>
    <property type="evidence" value="ECO:0007669"/>
    <property type="project" value="InterPro"/>
</dbReference>
<keyword evidence="3 4" id="KW-0833">Ubl conjugation pathway</keyword>
<feature type="repeat" description="RCC1" evidence="5">
    <location>
        <begin position="100"/>
        <end position="154"/>
    </location>
</feature>
<feature type="repeat" description="RCC1" evidence="5">
    <location>
        <begin position="262"/>
        <end position="312"/>
    </location>
</feature>
<dbReference type="SUPFAM" id="SSF56204">
    <property type="entry name" value="Hect, E3 ligase catalytic domain"/>
    <property type="match status" value="1"/>
</dbReference>
<dbReference type="PANTHER" id="PTHR45622:SF11">
    <property type="entry name" value="E3 UBIQUITIN-PROTEIN LIGASE HERC6-RELATED"/>
    <property type="match status" value="1"/>
</dbReference>
<dbReference type="PROSITE" id="PS50012">
    <property type="entry name" value="RCC1_3"/>
    <property type="match status" value="7"/>
</dbReference>
<keyword evidence="1" id="KW-0808">Transferase</keyword>